<dbReference type="Proteomes" id="UP000182089">
    <property type="component" value="Unassembled WGS sequence"/>
</dbReference>
<comment type="caution">
    <text evidence="2">The sequence shown here is derived from an EMBL/GenBank/DDBJ whole genome shotgun (WGS) entry which is preliminary data.</text>
</comment>
<keyword evidence="1" id="KW-0472">Membrane</keyword>
<gene>
    <name evidence="2" type="ORF">SAMN05216431_10833</name>
</gene>
<organism evidence="2 3">
    <name type="scientific">Ligilactobacillus ruminis</name>
    <dbReference type="NCBI Taxonomy" id="1623"/>
    <lineage>
        <taxon>Bacteria</taxon>
        <taxon>Bacillati</taxon>
        <taxon>Bacillota</taxon>
        <taxon>Bacilli</taxon>
        <taxon>Lactobacillales</taxon>
        <taxon>Lactobacillaceae</taxon>
        <taxon>Ligilactobacillus</taxon>
    </lineage>
</organism>
<sequence>MLSVNFVVLTIFGCGLVMWLTKIIPFILLKYLKLSKVSLNI</sequence>
<evidence type="ECO:0000256" key="1">
    <source>
        <dbReference type="SAM" id="Phobius"/>
    </source>
</evidence>
<evidence type="ECO:0000313" key="2">
    <source>
        <dbReference type="EMBL" id="SEM75142.1"/>
    </source>
</evidence>
<dbReference type="EMBL" id="FOCC01000008">
    <property type="protein sequence ID" value="SEM75142.1"/>
    <property type="molecule type" value="Genomic_DNA"/>
</dbReference>
<accession>A0ABY1AC53</accession>
<keyword evidence="1" id="KW-1133">Transmembrane helix</keyword>
<proteinExistence type="predicted"/>
<feature type="transmembrane region" description="Helical" evidence="1">
    <location>
        <begin position="6"/>
        <end position="29"/>
    </location>
</feature>
<reference evidence="2 3" key="1">
    <citation type="submission" date="2016-10" db="EMBL/GenBank/DDBJ databases">
        <authorList>
            <person name="Varghese N."/>
            <person name="Submissions S."/>
        </authorList>
    </citation>
    <scope>NUCLEOTIDE SEQUENCE [LARGE SCALE GENOMIC DNA]</scope>
    <source>
        <strain evidence="2 3">WC1T17</strain>
    </source>
</reference>
<keyword evidence="1" id="KW-0812">Transmembrane</keyword>
<protein>
    <submittedName>
        <fullName evidence="2">Uncharacterized protein</fullName>
    </submittedName>
</protein>
<name>A0ABY1AC53_9LACO</name>
<evidence type="ECO:0000313" key="3">
    <source>
        <dbReference type="Proteomes" id="UP000182089"/>
    </source>
</evidence>